<evidence type="ECO:0000313" key="2">
    <source>
        <dbReference type="Proteomes" id="UP000492821"/>
    </source>
</evidence>
<feature type="signal peptide" evidence="1">
    <location>
        <begin position="1"/>
        <end position="24"/>
    </location>
</feature>
<dbReference type="AlphaFoldDB" id="A0A7E4VJE9"/>
<feature type="chain" id="PRO_5028892363" evidence="1">
    <location>
        <begin position="25"/>
        <end position="378"/>
    </location>
</feature>
<proteinExistence type="predicted"/>
<reference evidence="2" key="1">
    <citation type="journal article" date="2013" name="Genetics">
        <title>The draft genome and transcriptome of Panagrellus redivivus are shaped by the harsh demands of a free-living lifestyle.</title>
        <authorList>
            <person name="Srinivasan J."/>
            <person name="Dillman A.R."/>
            <person name="Macchietto M.G."/>
            <person name="Heikkinen L."/>
            <person name="Lakso M."/>
            <person name="Fracchia K.M."/>
            <person name="Antoshechkin I."/>
            <person name="Mortazavi A."/>
            <person name="Wong G."/>
            <person name="Sternberg P.W."/>
        </authorList>
    </citation>
    <scope>NUCLEOTIDE SEQUENCE [LARGE SCALE GENOMIC DNA]</scope>
    <source>
        <strain evidence="2">MT8872</strain>
    </source>
</reference>
<sequence length="378" mass="43361">MKSIRTAIEIVRLSALCAITVVCIDQNDNTCVVKDKYGKVFRKPENTAYSNACRAKFLDPFQLQRTLVCKHRILYVIMPYPIAKLAYGLRCRLHELATPGERYHLQVAAGNPSICPPIVFASDLTCLKFNQRDGNLIARCDSDTHKKPIDFGNSDLVYLIFCGISSMREQDMALEEWNQFIIEGGSLRLCRSQISKPILKALSLRTISPITEMYYSTRTATEINFGDIFEIFPFIRYLYVDGITPIGSWMTDILKYQKHKMWQIRMSNTRNYGKLLTSGSLVEFLKAQTKTFELDFIIGNTTESSEDVCRVIDKQLLRGLLIHSCRFGRTLLLSLTFQSNMNLIIMTIESFIIYQTKRIVVLAVIFDEFVMSRHAFLV</sequence>
<keyword evidence="1" id="KW-0732">Signal</keyword>
<reference evidence="3" key="2">
    <citation type="submission" date="2020-10" db="UniProtKB">
        <authorList>
            <consortium name="WormBaseParasite"/>
        </authorList>
    </citation>
    <scope>IDENTIFICATION</scope>
</reference>
<protein>
    <submittedName>
        <fullName evidence="3">FBA_3 domain-containing protein</fullName>
    </submittedName>
</protein>
<organism evidence="2 3">
    <name type="scientific">Panagrellus redivivus</name>
    <name type="common">Microworm</name>
    <dbReference type="NCBI Taxonomy" id="6233"/>
    <lineage>
        <taxon>Eukaryota</taxon>
        <taxon>Metazoa</taxon>
        <taxon>Ecdysozoa</taxon>
        <taxon>Nematoda</taxon>
        <taxon>Chromadorea</taxon>
        <taxon>Rhabditida</taxon>
        <taxon>Tylenchina</taxon>
        <taxon>Panagrolaimomorpha</taxon>
        <taxon>Panagrolaimoidea</taxon>
        <taxon>Panagrolaimidae</taxon>
        <taxon>Panagrellus</taxon>
    </lineage>
</organism>
<evidence type="ECO:0000313" key="3">
    <source>
        <dbReference type="WBParaSite" id="Pan_g2167.t1"/>
    </source>
</evidence>
<dbReference type="Proteomes" id="UP000492821">
    <property type="component" value="Unassembled WGS sequence"/>
</dbReference>
<name>A0A7E4VJE9_PANRE</name>
<keyword evidence="2" id="KW-1185">Reference proteome</keyword>
<evidence type="ECO:0000256" key="1">
    <source>
        <dbReference type="SAM" id="SignalP"/>
    </source>
</evidence>
<dbReference type="WBParaSite" id="Pan_g2167.t1">
    <property type="protein sequence ID" value="Pan_g2167.t1"/>
    <property type="gene ID" value="Pan_g2167"/>
</dbReference>
<accession>A0A7E4VJE9</accession>